<evidence type="ECO:0000313" key="2">
    <source>
        <dbReference type="Proteomes" id="UP001434337"/>
    </source>
</evidence>
<dbReference type="RefSeq" id="WP_232549571.1">
    <property type="nucleotide sequence ID" value="NZ_CP115965.1"/>
</dbReference>
<evidence type="ECO:0000313" key="1">
    <source>
        <dbReference type="EMBL" id="WZW99212.1"/>
    </source>
</evidence>
<protein>
    <recommendedName>
        <fullName evidence="3">EcsC family protein</fullName>
    </recommendedName>
</protein>
<evidence type="ECO:0008006" key="3">
    <source>
        <dbReference type="Google" id="ProtNLM"/>
    </source>
</evidence>
<dbReference type="Proteomes" id="UP001434337">
    <property type="component" value="Chromosome"/>
</dbReference>
<keyword evidence="2" id="KW-1185">Reference proteome</keyword>
<proteinExistence type="predicted"/>
<gene>
    <name evidence="1" type="ORF">PCC79_03145</name>
</gene>
<name>A0ABZ3CBR8_9ACTN</name>
<organism evidence="1 2">
    <name type="scientific">Propioniciclava soli</name>
    <dbReference type="NCBI Taxonomy" id="2775081"/>
    <lineage>
        <taxon>Bacteria</taxon>
        <taxon>Bacillati</taxon>
        <taxon>Actinomycetota</taxon>
        <taxon>Actinomycetes</taxon>
        <taxon>Propionibacteriales</taxon>
        <taxon>Propionibacteriaceae</taxon>
        <taxon>Propioniciclava</taxon>
    </lineage>
</organism>
<reference evidence="1 2" key="1">
    <citation type="journal article" date="2023" name="Environ Microbiome">
        <title>A coral-associated actinobacterium mitigates coral bleaching under heat stress.</title>
        <authorList>
            <person name="Li J."/>
            <person name="Zou Y."/>
            <person name="Li Q."/>
            <person name="Zhang J."/>
            <person name="Bourne D.G."/>
            <person name="Lyu Y."/>
            <person name="Liu C."/>
            <person name="Zhang S."/>
        </authorList>
    </citation>
    <scope>NUCLEOTIDE SEQUENCE [LARGE SCALE GENOMIC DNA]</scope>
    <source>
        <strain evidence="1 2">SCSIO 13291</strain>
    </source>
</reference>
<dbReference type="EMBL" id="CP115965">
    <property type="protein sequence ID" value="WZW99212.1"/>
    <property type="molecule type" value="Genomic_DNA"/>
</dbReference>
<sequence>MSNATVIQTVAFATREFNRLYDALVRSDEPVPDDADLAEDGDQVTDTAGEAADDATTNGDDAAKKGGLLRGAVGAAVGTVVGAARLGLGAARFGARLVTGRTHPAARGWSKLSADKRIAWWRTRLSIAAASAAAVPSATGRIGSALGVVDAIGAAGQIIMACAVGKELGASEREQIRVAAQVALGAEATPEEIDAVLAGDIDADAADGGEGAEREEAARRGVVGRIGATAGLVRDVAGRLYRLRSSLGERQRGGLFARALSNLPVVGAAGGFLAERSGVHRAARAAREAYERA</sequence>
<accession>A0ABZ3CBR8</accession>